<accession>A0A699HGY7</accession>
<name>A0A699HGY7_TANCI</name>
<dbReference type="EMBL" id="BKCJ010154716">
    <property type="protein sequence ID" value="GEY13869.1"/>
    <property type="molecule type" value="Genomic_DNA"/>
</dbReference>
<gene>
    <name evidence="1" type="ORF">Tci_385843</name>
</gene>
<protein>
    <recommendedName>
        <fullName evidence="2">Reverse transcriptase domain-containing protein</fullName>
    </recommendedName>
</protein>
<sequence length="357" mass="41263">MDPNTSIRQLCLVVDNRVSLNDRFEREGQWEGPEYEDTADSGKKKKDTKSFTFYRMETEEINQQYITPCFVDGLHAYDGEINLGEKVMKKELVVALRGELYFVRFFINPEEDDVEPGVMFGRSFLRLTKGIVDFRTGIITIYPDIITFNDDSDDELDVILASIDVIDLPPLDITDILPFIDKHKKLLNNVLLEKLKLDGELELEEEANEEMVTSYKAIKEKKDPKVFVLPIRLEAKFDFYALADTGSNINVIPYYIYDKSGRENVKPLEHTMMMPVLPDPKELVNTKSWKKLCSHVFIMIFCSGEREIEECLRLRFMKWEDMKRYSVLKLGDEPLTSTSLSTPSCVTSFIPPTSLTR</sequence>
<organism evidence="1">
    <name type="scientific">Tanacetum cinerariifolium</name>
    <name type="common">Dalmatian daisy</name>
    <name type="synonym">Chrysanthemum cinerariifolium</name>
    <dbReference type="NCBI Taxonomy" id="118510"/>
    <lineage>
        <taxon>Eukaryota</taxon>
        <taxon>Viridiplantae</taxon>
        <taxon>Streptophyta</taxon>
        <taxon>Embryophyta</taxon>
        <taxon>Tracheophyta</taxon>
        <taxon>Spermatophyta</taxon>
        <taxon>Magnoliopsida</taxon>
        <taxon>eudicotyledons</taxon>
        <taxon>Gunneridae</taxon>
        <taxon>Pentapetalae</taxon>
        <taxon>asterids</taxon>
        <taxon>campanulids</taxon>
        <taxon>Asterales</taxon>
        <taxon>Asteraceae</taxon>
        <taxon>Asteroideae</taxon>
        <taxon>Anthemideae</taxon>
        <taxon>Anthemidinae</taxon>
        <taxon>Tanacetum</taxon>
    </lineage>
</organism>
<reference evidence="1" key="1">
    <citation type="journal article" date="2019" name="Sci. Rep.">
        <title>Draft genome of Tanacetum cinerariifolium, the natural source of mosquito coil.</title>
        <authorList>
            <person name="Yamashiro T."/>
            <person name="Shiraishi A."/>
            <person name="Satake H."/>
            <person name="Nakayama K."/>
        </authorList>
    </citation>
    <scope>NUCLEOTIDE SEQUENCE</scope>
</reference>
<evidence type="ECO:0008006" key="2">
    <source>
        <dbReference type="Google" id="ProtNLM"/>
    </source>
</evidence>
<comment type="caution">
    <text evidence="1">The sequence shown here is derived from an EMBL/GenBank/DDBJ whole genome shotgun (WGS) entry which is preliminary data.</text>
</comment>
<proteinExistence type="predicted"/>
<dbReference type="AlphaFoldDB" id="A0A699HGY7"/>
<evidence type="ECO:0000313" key="1">
    <source>
        <dbReference type="EMBL" id="GEY13869.1"/>
    </source>
</evidence>